<dbReference type="OrthoDB" id="1679953at2"/>
<accession>F3ZZH2</accession>
<dbReference type="eggNOG" id="ENOG5031KF0">
    <property type="taxonomic scope" value="Bacteria"/>
</dbReference>
<evidence type="ECO:0000313" key="1">
    <source>
        <dbReference type="EMBL" id="AEE95782.1"/>
    </source>
</evidence>
<keyword evidence="2" id="KW-1185">Reference proteome</keyword>
<dbReference type="RefSeq" id="WP_013780215.1">
    <property type="nucleotide sequence ID" value="NC_015520.1"/>
</dbReference>
<dbReference type="STRING" id="697281.Mahau_0579"/>
<reference evidence="2" key="1">
    <citation type="submission" date="2010-11" db="EMBL/GenBank/DDBJ databases">
        <title>The complete genome of Mahella australiensis DSM 15567.</title>
        <authorList>
            <consortium name="US DOE Joint Genome Institute (JGI-PGF)"/>
            <person name="Lucas S."/>
            <person name="Copeland A."/>
            <person name="Lapidus A."/>
            <person name="Bruce D."/>
            <person name="Goodwin L."/>
            <person name="Pitluck S."/>
            <person name="Kyrpides N."/>
            <person name="Mavromatis K."/>
            <person name="Pagani I."/>
            <person name="Ivanova N."/>
            <person name="Teshima H."/>
            <person name="Brettin T."/>
            <person name="Detter J.C."/>
            <person name="Han C."/>
            <person name="Tapia R."/>
            <person name="Land M."/>
            <person name="Hauser L."/>
            <person name="Markowitz V."/>
            <person name="Cheng J.-F."/>
            <person name="Hugenholtz P."/>
            <person name="Woyke T."/>
            <person name="Wu D."/>
            <person name="Spring S."/>
            <person name="Pukall R."/>
            <person name="Steenblock K."/>
            <person name="Schneider S."/>
            <person name="Klenk H.-P."/>
            <person name="Eisen J.A."/>
        </authorList>
    </citation>
    <scope>NUCLEOTIDE SEQUENCE [LARGE SCALE GENOMIC DNA]</scope>
    <source>
        <strain evidence="2">DSM 15567 / CIP 107919 / 50-1 BON</strain>
    </source>
</reference>
<protein>
    <submittedName>
        <fullName evidence="1">Uncharacterized protein</fullName>
    </submittedName>
</protein>
<organism evidence="1 2">
    <name type="scientific">Mahella australiensis (strain DSM 15567 / CIP 107919 / 50-1 BON)</name>
    <dbReference type="NCBI Taxonomy" id="697281"/>
    <lineage>
        <taxon>Bacteria</taxon>
        <taxon>Bacillati</taxon>
        <taxon>Bacillota</taxon>
        <taxon>Clostridia</taxon>
        <taxon>Thermoanaerobacterales</taxon>
        <taxon>Thermoanaerobacterales Family IV. Incertae Sedis</taxon>
        <taxon>Mahella</taxon>
    </lineage>
</organism>
<dbReference type="Proteomes" id="UP000008457">
    <property type="component" value="Chromosome"/>
</dbReference>
<proteinExistence type="predicted"/>
<sequence>MRAAIRQKLISDIPDIQGRCYEPQAAGADTQKPYLIIRQGVDSEDSLWTGFRRIIEVWPYVARTTFQKVDDLADKVVESLDKQLITDTQAGEAFSCQYLGTVGQDYVDEDWDVITRGLRFAVLALQPVDIVDSTPPDPYIETLAAWTGSQYPDWHVYRQLWPLGYEKPAVMWRISNERYEAVNAHNSWRYADIVGHVVSAAHGEQNAMVFELAKALQLAVKISGDGGHLTVLDVRSDLRVDGFRQGQIRLTLRGIAKPVEEAGVLMQEVQTNGQWR</sequence>
<gene>
    <name evidence="1" type="ordered locus">Mahau_0579</name>
</gene>
<reference evidence="1 2" key="2">
    <citation type="journal article" date="2011" name="Stand. Genomic Sci.">
        <title>Complete genome sequence of Mahella australiensis type strain (50-1 BON).</title>
        <authorList>
            <person name="Sikorski J."/>
            <person name="Teshima H."/>
            <person name="Nolan M."/>
            <person name="Lucas S."/>
            <person name="Hammon N."/>
            <person name="Deshpande S."/>
            <person name="Cheng J.F."/>
            <person name="Pitluck S."/>
            <person name="Liolios K."/>
            <person name="Pagani I."/>
            <person name="Ivanova N."/>
            <person name="Huntemann M."/>
            <person name="Mavromatis K."/>
            <person name="Ovchinikova G."/>
            <person name="Pati A."/>
            <person name="Tapia R."/>
            <person name="Han C."/>
            <person name="Goodwin L."/>
            <person name="Chen A."/>
            <person name="Palaniappan K."/>
            <person name="Land M."/>
            <person name="Hauser L."/>
            <person name="Ngatchou-Djao O.D."/>
            <person name="Rohde M."/>
            <person name="Pukall R."/>
            <person name="Spring S."/>
            <person name="Abt B."/>
            <person name="Goker M."/>
            <person name="Detter J.C."/>
            <person name="Woyke T."/>
            <person name="Bristow J."/>
            <person name="Markowitz V."/>
            <person name="Hugenholtz P."/>
            <person name="Eisen J.A."/>
            <person name="Kyrpides N.C."/>
            <person name="Klenk H.P."/>
            <person name="Lapidus A."/>
        </authorList>
    </citation>
    <scope>NUCLEOTIDE SEQUENCE [LARGE SCALE GENOMIC DNA]</scope>
    <source>
        <strain evidence="2">DSM 15567 / CIP 107919 / 50-1 BON</strain>
    </source>
</reference>
<dbReference type="KEGG" id="mas:Mahau_0579"/>
<dbReference type="HOGENOM" id="CLU_086602_0_0_9"/>
<dbReference type="EMBL" id="CP002360">
    <property type="protein sequence ID" value="AEE95782.1"/>
    <property type="molecule type" value="Genomic_DNA"/>
</dbReference>
<evidence type="ECO:0000313" key="2">
    <source>
        <dbReference type="Proteomes" id="UP000008457"/>
    </source>
</evidence>
<dbReference type="AlphaFoldDB" id="F3ZZH2"/>
<name>F3ZZH2_MAHA5</name>